<evidence type="ECO:0000313" key="6">
    <source>
        <dbReference type="EMBL" id="PRY35605.1"/>
    </source>
</evidence>
<dbReference type="InterPro" id="IPR019826">
    <property type="entry name" value="Carboxylesterase_B_AS"/>
</dbReference>
<evidence type="ECO:0000256" key="2">
    <source>
        <dbReference type="ARBA" id="ARBA00010515"/>
    </source>
</evidence>
<dbReference type="InterPro" id="IPR002168">
    <property type="entry name" value="Lipase_GDXG_HIS_AS"/>
</dbReference>
<dbReference type="Proteomes" id="UP000239494">
    <property type="component" value="Unassembled WGS sequence"/>
</dbReference>
<proteinExistence type="inferred from homology"/>
<dbReference type="PROSITE" id="PS00122">
    <property type="entry name" value="CARBOXYLESTERASE_B_1"/>
    <property type="match status" value="1"/>
</dbReference>
<protein>
    <recommendedName>
        <fullName evidence="4">Carboxylic ester hydrolase</fullName>
        <ecNumber evidence="4">3.1.1.-</ecNumber>
    </recommendedName>
</protein>
<evidence type="ECO:0000256" key="1">
    <source>
        <dbReference type="ARBA" id="ARBA00005964"/>
    </source>
</evidence>
<dbReference type="OrthoDB" id="4308422at2"/>
<comment type="similarity">
    <text evidence="1 4">Belongs to the type-B carboxylesterase/lipase family.</text>
</comment>
<dbReference type="EMBL" id="PVTF01000013">
    <property type="protein sequence ID" value="PRY35605.1"/>
    <property type="molecule type" value="Genomic_DNA"/>
</dbReference>
<gene>
    <name evidence="6" type="ORF">CLV43_11332</name>
</gene>
<dbReference type="RefSeq" id="WP_106193116.1">
    <property type="nucleotide sequence ID" value="NZ_PVTF01000013.1"/>
</dbReference>
<evidence type="ECO:0000256" key="3">
    <source>
        <dbReference type="ARBA" id="ARBA00022801"/>
    </source>
</evidence>
<dbReference type="GO" id="GO:0016787">
    <property type="term" value="F:hydrolase activity"/>
    <property type="evidence" value="ECO:0007669"/>
    <property type="project" value="UniProtKB-KW"/>
</dbReference>
<keyword evidence="7" id="KW-1185">Reference proteome</keyword>
<dbReference type="InterPro" id="IPR050309">
    <property type="entry name" value="Type-B_Carboxylest/Lipase"/>
</dbReference>
<dbReference type="AlphaFoldDB" id="A0A2T0SQB8"/>
<comment type="caution">
    <text evidence="6">The sequence shown here is derived from an EMBL/GenBank/DDBJ whole genome shotgun (WGS) entry which is preliminary data.</text>
</comment>
<name>A0A2T0SQB8_9PSEU</name>
<dbReference type="InterPro" id="IPR002018">
    <property type="entry name" value="CarbesteraseB"/>
</dbReference>
<dbReference type="InterPro" id="IPR029058">
    <property type="entry name" value="AB_hydrolase_fold"/>
</dbReference>
<comment type="similarity">
    <text evidence="2">Belongs to the 'GDXG' lipolytic enzyme family.</text>
</comment>
<dbReference type="PROSITE" id="PS01173">
    <property type="entry name" value="LIPASE_GDXG_HIS"/>
    <property type="match status" value="1"/>
</dbReference>
<evidence type="ECO:0000313" key="7">
    <source>
        <dbReference type="Proteomes" id="UP000239494"/>
    </source>
</evidence>
<dbReference type="PANTHER" id="PTHR11559">
    <property type="entry name" value="CARBOXYLESTERASE"/>
    <property type="match status" value="1"/>
</dbReference>
<dbReference type="SUPFAM" id="SSF53474">
    <property type="entry name" value="alpha/beta-Hydrolases"/>
    <property type="match status" value="1"/>
</dbReference>
<sequence>MTHVTTEHGTLDGAVEDGLHVFRAVPYAAPPFGPRRFLPPRPPEKWDGVRDATRAGVIAPQPVTPDDPLAPLFAPTAATPMGEDCLTLEVWTPDPGAAGLPVVVHIHGGGYLSGSGSFAGYSGRAFARDGVVHVGINYRVGIDGFLHLGDGHDNLGLRDQQAALEWVRRNIAAFGGDPDRVTILGQSGGAVSVMSQLTMPGSRGLFARAVAQSGCSMASVDADEATRVTRMAARRLGVPATPEGFASVSLERTAATAQWLMVRFVLGFARGDARSLLLSPFRAVHGTELLPSSPVDAAAASDVPLLAGTVRNETVGFIDALRAIPVLGALALRGLRRTVGLDRALADAYRTGRGLTDRVGLAEAAWSDWGFRIPTIRLVEARTAPSWLYEFRWESTAGRPGLSSFHGVEIPFTRDDLALVEQLPPGDPRAVRGRARRPGHLHARGVGGLRDHRRSRLARLRHRQAVDDGLRHDARGGRRRRRCRTRGVAGAPLTGPLWTVRGGGSACVTGGTVAGGIVREAVSEQDCRCRRSVGTSTSRGPIPCARAHCPWR</sequence>
<dbReference type="Gene3D" id="3.40.50.1820">
    <property type="entry name" value="alpha/beta hydrolase"/>
    <property type="match status" value="1"/>
</dbReference>
<evidence type="ECO:0000259" key="5">
    <source>
        <dbReference type="Pfam" id="PF00135"/>
    </source>
</evidence>
<dbReference type="EC" id="3.1.1.-" evidence="4"/>
<reference evidence="6 7" key="1">
    <citation type="submission" date="2018-03" db="EMBL/GenBank/DDBJ databases">
        <title>Genomic Encyclopedia of Archaeal and Bacterial Type Strains, Phase II (KMG-II): from individual species to whole genera.</title>
        <authorList>
            <person name="Goeker M."/>
        </authorList>
    </citation>
    <scope>NUCLEOTIDE SEQUENCE [LARGE SCALE GENOMIC DNA]</scope>
    <source>
        <strain evidence="6 7">DSM 44720</strain>
    </source>
</reference>
<dbReference type="Pfam" id="PF00135">
    <property type="entry name" value="COesterase"/>
    <property type="match status" value="1"/>
</dbReference>
<evidence type="ECO:0000256" key="4">
    <source>
        <dbReference type="RuleBase" id="RU361235"/>
    </source>
</evidence>
<feature type="domain" description="Carboxylesterase type B" evidence="5">
    <location>
        <begin position="3"/>
        <end position="412"/>
    </location>
</feature>
<accession>A0A2T0SQB8</accession>
<organism evidence="6 7">
    <name type="scientific">Umezawaea tangerina</name>
    <dbReference type="NCBI Taxonomy" id="84725"/>
    <lineage>
        <taxon>Bacteria</taxon>
        <taxon>Bacillati</taxon>
        <taxon>Actinomycetota</taxon>
        <taxon>Actinomycetes</taxon>
        <taxon>Pseudonocardiales</taxon>
        <taxon>Pseudonocardiaceae</taxon>
        <taxon>Umezawaea</taxon>
    </lineage>
</organism>
<keyword evidence="3 4" id="KW-0378">Hydrolase</keyword>